<dbReference type="GO" id="GO:0005886">
    <property type="term" value="C:plasma membrane"/>
    <property type="evidence" value="ECO:0007669"/>
    <property type="project" value="UniProtKB-SubCell"/>
</dbReference>
<dbReference type="CDD" id="cd06550">
    <property type="entry name" value="TM_ABC_iron-siderophores_like"/>
    <property type="match status" value="1"/>
</dbReference>
<dbReference type="Pfam" id="PF01032">
    <property type="entry name" value="FecCD"/>
    <property type="match status" value="1"/>
</dbReference>
<accession>A0A1R4ING8</accession>
<evidence type="ECO:0000256" key="8">
    <source>
        <dbReference type="SAM" id="Phobius"/>
    </source>
</evidence>
<feature type="transmembrane region" description="Helical" evidence="8">
    <location>
        <begin position="322"/>
        <end position="343"/>
    </location>
</feature>
<sequence>MTGPSLVDFGRARRVLRVGPTSTVVNTRTVVLVVVTLLGGAAAFKLSVSLGRYPVPLDQVADILGGGDHGFSNRVVLEWRLPRALAGIVYGAGLGVAGAIVQSVTRNPLGSPDVVGIGAGAYTGALLASMTLGGSWAVTAAALAGGIGTAVIVFALSSGSGLSGTRFIVVGIAVASALTAVNSILVLRMSTRAATTVSIWGQGTLVDVSAAELVPSAAAVLLLAVLAGVRGPAMRQLELGDGAAASTGVSVGRSRVLLLSIAVLLTAVITSVTGPIAFIALVAPQLARLLTGGGGTGLLGSAAAGALLLAASDVAAAHLFPMSLPVGVVTAVLGGGYLLALVLREARRP</sequence>
<evidence type="ECO:0000313" key="9">
    <source>
        <dbReference type="EMBL" id="SJN21185.1"/>
    </source>
</evidence>
<proteinExistence type="inferred from homology"/>
<protein>
    <submittedName>
        <fullName evidence="9">ABC-type Fe3+-siderophore transport system, permease 2 component</fullName>
    </submittedName>
</protein>
<dbReference type="Gene3D" id="1.10.3470.10">
    <property type="entry name" value="ABC transporter involved in vitamin B12 uptake, BtuC"/>
    <property type="match status" value="1"/>
</dbReference>
<keyword evidence="6 8" id="KW-1133">Transmembrane helix</keyword>
<keyword evidence="5 8" id="KW-0812">Transmembrane</keyword>
<dbReference type="InterPro" id="IPR000522">
    <property type="entry name" value="ABC_transptr_permease_BtuC"/>
</dbReference>
<feature type="transmembrane region" description="Helical" evidence="8">
    <location>
        <begin position="256"/>
        <end position="282"/>
    </location>
</feature>
<dbReference type="PANTHER" id="PTHR30472:SF24">
    <property type="entry name" value="FERRIC ENTEROBACTIN TRANSPORT SYSTEM PERMEASE PROTEIN FEPG"/>
    <property type="match status" value="1"/>
</dbReference>
<dbReference type="RefSeq" id="WP_087136149.1">
    <property type="nucleotide sequence ID" value="NZ_FUKR01000017.1"/>
</dbReference>
<feature type="transmembrane region" description="Helical" evidence="8">
    <location>
        <begin position="208"/>
        <end position="229"/>
    </location>
</feature>
<keyword evidence="3" id="KW-0813">Transport</keyword>
<evidence type="ECO:0000256" key="5">
    <source>
        <dbReference type="ARBA" id="ARBA00022692"/>
    </source>
</evidence>
<evidence type="ECO:0000256" key="2">
    <source>
        <dbReference type="ARBA" id="ARBA00007935"/>
    </source>
</evidence>
<feature type="transmembrane region" description="Helical" evidence="8">
    <location>
        <begin position="167"/>
        <end position="187"/>
    </location>
</feature>
<comment type="subcellular location">
    <subcellularLocation>
        <location evidence="1">Cell membrane</location>
        <topology evidence="1">Multi-pass membrane protein</topology>
    </subcellularLocation>
</comment>
<keyword evidence="7 8" id="KW-0472">Membrane</keyword>
<reference evidence="10" key="1">
    <citation type="submission" date="2017-02" db="EMBL/GenBank/DDBJ databases">
        <authorList>
            <person name="Dridi B."/>
        </authorList>
    </citation>
    <scope>NUCLEOTIDE SEQUENCE [LARGE SCALE GENOMIC DNA]</scope>
    <source>
        <strain evidence="10">EB411</strain>
    </source>
</reference>
<evidence type="ECO:0000313" key="10">
    <source>
        <dbReference type="Proteomes" id="UP000196778"/>
    </source>
</evidence>
<feature type="transmembrane region" description="Helical" evidence="8">
    <location>
        <begin position="140"/>
        <end position="161"/>
    </location>
</feature>
<dbReference type="EMBL" id="FUKR01000017">
    <property type="protein sequence ID" value="SJN21185.1"/>
    <property type="molecule type" value="Genomic_DNA"/>
</dbReference>
<dbReference type="SUPFAM" id="SSF81345">
    <property type="entry name" value="ABC transporter involved in vitamin B12 uptake, BtuC"/>
    <property type="match status" value="1"/>
</dbReference>
<dbReference type="InterPro" id="IPR037294">
    <property type="entry name" value="ABC_BtuC-like"/>
</dbReference>
<dbReference type="GO" id="GO:0022857">
    <property type="term" value="F:transmembrane transporter activity"/>
    <property type="evidence" value="ECO:0007669"/>
    <property type="project" value="InterPro"/>
</dbReference>
<evidence type="ECO:0000256" key="4">
    <source>
        <dbReference type="ARBA" id="ARBA00022475"/>
    </source>
</evidence>
<evidence type="ECO:0000256" key="1">
    <source>
        <dbReference type="ARBA" id="ARBA00004651"/>
    </source>
</evidence>
<feature type="transmembrane region" description="Helical" evidence="8">
    <location>
        <begin position="25"/>
        <end position="44"/>
    </location>
</feature>
<evidence type="ECO:0000256" key="6">
    <source>
        <dbReference type="ARBA" id="ARBA00022989"/>
    </source>
</evidence>
<dbReference type="AlphaFoldDB" id="A0A1R4ING8"/>
<evidence type="ECO:0000256" key="3">
    <source>
        <dbReference type="ARBA" id="ARBA00022448"/>
    </source>
</evidence>
<organism evidence="9 10">
    <name type="scientific">Mycetocola reblochoni REB411</name>
    <dbReference type="NCBI Taxonomy" id="1255698"/>
    <lineage>
        <taxon>Bacteria</taxon>
        <taxon>Bacillati</taxon>
        <taxon>Actinomycetota</taxon>
        <taxon>Actinomycetes</taxon>
        <taxon>Micrococcales</taxon>
        <taxon>Microbacteriaceae</taxon>
        <taxon>Mycetocola</taxon>
    </lineage>
</organism>
<comment type="similarity">
    <text evidence="2">Belongs to the binding-protein-dependent transport system permease family. FecCD subfamily.</text>
</comment>
<feature type="transmembrane region" description="Helical" evidence="8">
    <location>
        <begin position="289"/>
        <end position="310"/>
    </location>
</feature>
<gene>
    <name evidence="9" type="ORF">FM119_02635</name>
</gene>
<evidence type="ECO:0000256" key="7">
    <source>
        <dbReference type="ARBA" id="ARBA00023136"/>
    </source>
</evidence>
<keyword evidence="10" id="KW-1185">Reference proteome</keyword>
<dbReference type="Proteomes" id="UP000196778">
    <property type="component" value="Unassembled WGS sequence"/>
</dbReference>
<name>A0A1R4ING8_9MICO</name>
<dbReference type="GO" id="GO:0033214">
    <property type="term" value="P:siderophore-iron import into cell"/>
    <property type="evidence" value="ECO:0007669"/>
    <property type="project" value="TreeGrafter"/>
</dbReference>
<keyword evidence="4" id="KW-1003">Cell membrane</keyword>
<dbReference type="OrthoDB" id="4455417at2"/>
<dbReference type="PANTHER" id="PTHR30472">
    <property type="entry name" value="FERRIC ENTEROBACTIN TRANSPORT SYSTEM PERMEASE PROTEIN"/>
    <property type="match status" value="1"/>
</dbReference>